<evidence type="ECO:0000313" key="8">
    <source>
        <dbReference type="Proteomes" id="UP001217918"/>
    </source>
</evidence>
<comment type="similarity">
    <text evidence="2">Belongs to the eukaryotic RPC9 RNA polymerase subunit family.</text>
</comment>
<keyword evidence="6" id="KW-0539">Nucleus</keyword>
<gene>
    <name evidence="7" type="ORF">P8C59_006178</name>
</gene>
<keyword evidence="4" id="KW-0240">DNA-directed RNA polymerase</keyword>
<evidence type="ECO:0000313" key="7">
    <source>
        <dbReference type="EMBL" id="KAK2071782.1"/>
    </source>
</evidence>
<dbReference type="EMBL" id="JAQQPM010000005">
    <property type="protein sequence ID" value="KAK2071782.1"/>
    <property type="molecule type" value="Genomic_DNA"/>
</dbReference>
<sequence length="115" mass="12976">MKVLEAKNADLSNFEVQQHLAEMHARSKSGPKKRGMLGNLATVVKEVLEYLHTSPNPLADQEKNQHYGPETVRLLLEKLRDANLSNDLTKGEILSIVNIRPFNDVLLDTVIEDMK</sequence>
<evidence type="ECO:0000256" key="3">
    <source>
        <dbReference type="ARBA" id="ARBA00016672"/>
    </source>
</evidence>
<dbReference type="PANTHER" id="PTHR15561">
    <property type="entry name" value="CALCITONIN GENE-RELATED PEPTIDE-RECEPTOR COMPONENT PROTEIN"/>
    <property type="match status" value="1"/>
</dbReference>
<dbReference type="Gene3D" id="1.20.1250.40">
    <property type="match status" value="1"/>
</dbReference>
<dbReference type="GO" id="GO:0006384">
    <property type="term" value="P:transcription initiation at RNA polymerase III promoter"/>
    <property type="evidence" value="ECO:0007669"/>
    <property type="project" value="InterPro"/>
</dbReference>
<comment type="caution">
    <text evidence="7">The sequence shown here is derived from an EMBL/GenBank/DDBJ whole genome shotgun (WGS) entry which is preliminary data.</text>
</comment>
<evidence type="ECO:0000256" key="2">
    <source>
        <dbReference type="ARBA" id="ARBA00006898"/>
    </source>
</evidence>
<keyword evidence="8" id="KW-1185">Reference proteome</keyword>
<dbReference type="InterPro" id="IPR005574">
    <property type="entry name" value="Rpb4/RPC9"/>
</dbReference>
<dbReference type="Proteomes" id="UP001217918">
    <property type="component" value="Unassembled WGS sequence"/>
</dbReference>
<dbReference type="PANTHER" id="PTHR15561:SF0">
    <property type="entry name" value="DNA-DIRECTED RNA POLYMERASE III SUBUNIT RPC9"/>
    <property type="match status" value="1"/>
</dbReference>
<dbReference type="Pfam" id="PF03874">
    <property type="entry name" value="RNA_pol_Rpb4"/>
    <property type="match status" value="1"/>
</dbReference>
<evidence type="ECO:0000256" key="4">
    <source>
        <dbReference type="ARBA" id="ARBA00022478"/>
    </source>
</evidence>
<evidence type="ECO:0000256" key="5">
    <source>
        <dbReference type="ARBA" id="ARBA00023163"/>
    </source>
</evidence>
<keyword evidence="5" id="KW-0804">Transcription</keyword>
<protein>
    <recommendedName>
        <fullName evidence="3">DNA-directed RNA polymerase III subunit RPC9</fullName>
    </recommendedName>
</protein>
<evidence type="ECO:0000256" key="1">
    <source>
        <dbReference type="ARBA" id="ARBA00004123"/>
    </source>
</evidence>
<name>A0AAD9I7L6_9PEZI</name>
<comment type="subcellular location">
    <subcellularLocation>
        <location evidence="1">Nucleus</location>
    </subcellularLocation>
</comment>
<dbReference type="InterPro" id="IPR010997">
    <property type="entry name" value="HRDC-like_sf"/>
</dbReference>
<dbReference type="SUPFAM" id="SSF47819">
    <property type="entry name" value="HRDC-like"/>
    <property type="match status" value="1"/>
</dbReference>
<evidence type="ECO:0000256" key="6">
    <source>
        <dbReference type="ARBA" id="ARBA00023242"/>
    </source>
</evidence>
<proteinExistence type="inferred from homology"/>
<dbReference type="GO" id="GO:0005666">
    <property type="term" value="C:RNA polymerase III complex"/>
    <property type="evidence" value="ECO:0007669"/>
    <property type="project" value="InterPro"/>
</dbReference>
<dbReference type="InterPro" id="IPR038846">
    <property type="entry name" value="RPC9"/>
</dbReference>
<accession>A0AAD9I7L6</accession>
<reference evidence="7" key="1">
    <citation type="journal article" date="2023" name="Mol. Plant Microbe Interact.">
        <title>Elucidating the Obligate Nature and Biological Capacity of an Invasive Fungal Corn Pathogen.</title>
        <authorList>
            <person name="MacCready J.S."/>
            <person name="Roggenkamp E.M."/>
            <person name="Gdanetz K."/>
            <person name="Chilvers M.I."/>
        </authorList>
    </citation>
    <scope>NUCLEOTIDE SEQUENCE</scope>
    <source>
        <strain evidence="7">PM02</strain>
    </source>
</reference>
<dbReference type="GO" id="GO:0000166">
    <property type="term" value="F:nucleotide binding"/>
    <property type="evidence" value="ECO:0007669"/>
    <property type="project" value="InterPro"/>
</dbReference>
<dbReference type="AlphaFoldDB" id="A0AAD9I7L6"/>
<organism evidence="7 8">
    <name type="scientific">Phyllachora maydis</name>
    <dbReference type="NCBI Taxonomy" id="1825666"/>
    <lineage>
        <taxon>Eukaryota</taxon>
        <taxon>Fungi</taxon>
        <taxon>Dikarya</taxon>
        <taxon>Ascomycota</taxon>
        <taxon>Pezizomycotina</taxon>
        <taxon>Sordariomycetes</taxon>
        <taxon>Sordariomycetidae</taxon>
        <taxon>Phyllachorales</taxon>
        <taxon>Phyllachoraceae</taxon>
        <taxon>Phyllachora</taxon>
    </lineage>
</organism>
<dbReference type="InterPro" id="IPR038324">
    <property type="entry name" value="Rpb4/RPC9_sf"/>
</dbReference>